<evidence type="ECO:0000313" key="2">
    <source>
        <dbReference type="Proteomes" id="UP001060170"/>
    </source>
</evidence>
<dbReference type="Proteomes" id="UP001060170">
    <property type="component" value="Chromosome 8"/>
</dbReference>
<protein>
    <submittedName>
        <fullName evidence="1">Uncharacterized protein</fullName>
    </submittedName>
</protein>
<sequence>MASSFSSPKSKALYSYVRRRGLFCGLCLALRQTTRHYTNTGPTLTSLAAPPKMQLPIGKRISKPTGICLKQKLTQMDNNKLKDYIQHVSVDKYGKIPKPLQVDAVFNLAQGQNTFLLAGTGFGKSRISELYHRMIPKSRDTVILVLNPLDTLGNHQVLEKELAGFTAINLTKMNFDKETDDKITSGYYNFIYMSPEIYLNSKSWDKVYFSPSFQERLALIVVDEAHMVFIWGLVESGSAKSVTAINATCRPVAVDAIKKSLKLNDNNIDMLRGELTRPKIRIVRVDMDKSLSSTLDLT</sequence>
<reference evidence="2" key="1">
    <citation type="journal article" date="2018" name="BMC Genomics">
        <title>Genomic insights into host adaptation between the wheat stripe rust pathogen (Puccinia striiformis f. sp. tritici) and the barley stripe rust pathogen (Puccinia striiformis f. sp. hordei).</title>
        <authorList>
            <person name="Xia C."/>
            <person name="Wang M."/>
            <person name="Yin C."/>
            <person name="Cornejo O.E."/>
            <person name="Hulbert S.H."/>
            <person name="Chen X."/>
        </authorList>
    </citation>
    <scope>NUCLEOTIDE SEQUENCE [LARGE SCALE GENOMIC DNA]</scope>
    <source>
        <strain evidence="2">93-210</strain>
    </source>
</reference>
<organism evidence="1 2">
    <name type="scientific">Puccinia striiformis f. sp. tritici</name>
    <dbReference type="NCBI Taxonomy" id="168172"/>
    <lineage>
        <taxon>Eukaryota</taxon>
        <taxon>Fungi</taxon>
        <taxon>Dikarya</taxon>
        <taxon>Basidiomycota</taxon>
        <taxon>Pucciniomycotina</taxon>
        <taxon>Pucciniomycetes</taxon>
        <taxon>Pucciniales</taxon>
        <taxon>Pucciniaceae</taxon>
        <taxon>Puccinia</taxon>
    </lineage>
</organism>
<comment type="caution">
    <text evidence="1">The sequence shown here is derived from an EMBL/GenBank/DDBJ whole genome shotgun (WGS) entry which is preliminary data.</text>
</comment>
<dbReference type="EMBL" id="CM045872">
    <property type="protein sequence ID" value="KAI7949482.1"/>
    <property type="molecule type" value="Genomic_DNA"/>
</dbReference>
<proteinExistence type="predicted"/>
<gene>
    <name evidence="1" type="ORF">MJO28_008303</name>
</gene>
<reference evidence="1 2" key="3">
    <citation type="journal article" date="2022" name="Microbiol. Spectr.">
        <title>Folding features and dynamics of 3D genome architecture in plant fungal pathogens.</title>
        <authorList>
            <person name="Xia C."/>
        </authorList>
    </citation>
    <scope>NUCLEOTIDE SEQUENCE [LARGE SCALE GENOMIC DNA]</scope>
    <source>
        <strain evidence="1 2">93-210</strain>
    </source>
</reference>
<keyword evidence="2" id="KW-1185">Reference proteome</keyword>
<evidence type="ECO:0000313" key="1">
    <source>
        <dbReference type="EMBL" id="KAI7949482.1"/>
    </source>
</evidence>
<name>A0ACC0ECC8_9BASI</name>
<accession>A0ACC0ECC8</accession>
<reference evidence="2" key="2">
    <citation type="journal article" date="2018" name="Mol. Plant Microbe Interact.">
        <title>Genome sequence resources for the wheat stripe rust pathogen (Puccinia striiformis f. sp. tritici) and the barley stripe rust pathogen (Puccinia striiformis f. sp. hordei).</title>
        <authorList>
            <person name="Xia C."/>
            <person name="Wang M."/>
            <person name="Yin C."/>
            <person name="Cornejo O.E."/>
            <person name="Hulbert S.H."/>
            <person name="Chen X."/>
        </authorList>
    </citation>
    <scope>NUCLEOTIDE SEQUENCE [LARGE SCALE GENOMIC DNA]</scope>
    <source>
        <strain evidence="2">93-210</strain>
    </source>
</reference>